<gene>
    <name evidence="5" type="ORF">J2Z34_002373</name>
</gene>
<dbReference type="Proteomes" id="UP001519271">
    <property type="component" value="Unassembled WGS sequence"/>
</dbReference>
<evidence type="ECO:0000256" key="2">
    <source>
        <dbReference type="ARBA" id="ARBA00023002"/>
    </source>
</evidence>
<name>A0ABS4G5Z5_9CLOT</name>
<feature type="domain" description="Fumarate reductase/succinate dehydrogenase flavoprotein-like C-terminal" evidence="4">
    <location>
        <begin position="443"/>
        <end position="532"/>
    </location>
</feature>
<dbReference type="SUPFAM" id="SSF46977">
    <property type="entry name" value="Succinate dehydrogenase/fumarate reductase flavoprotein C-terminal domain"/>
    <property type="match status" value="1"/>
</dbReference>
<dbReference type="InterPro" id="IPR030664">
    <property type="entry name" value="SdhA/FrdA/AprA"/>
</dbReference>
<dbReference type="PRINTS" id="PR00368">
    <property type="entry name" value="FADPNR"/>
</dbReference>
<dbReference type="PANTHER" id="PTHR11632:SF51">
    <property type="entry name" value="SUCCINATE DEHYDROGENASE [UBIQUINONE] FLAVOPROTEIN SUBUNIT, MITOCHONDRIAL"/>
    <property type="match status" value="1"/>
</dbReference>
<organism evidence="5 6">
    <name type="scientific">Youngiibacter multivorans</name>
    <dbReference type="NCBI Taxonomy" id="937251"/>
    <lineage>
        <taxon>Bacteria</taxon>
        <taxon>Bacillati</taxon>
        <taxon>Bacillota</taxon>
        <taxon>Clostridia</taxon>
        <taxon>Eubacteriales</taxon>
        <taxon>Clostridiaceae</taxon>
        <taxon>Youngiibacter</taxon>
    </lineage>
</organism>
<proteinExistence type="predicted"/>
<dbReference type="Pfam" id="PF00890">
    <property type="entry name" value="FAD_binding_2"/>
    <property type="match status" value="1"/>
</dbReference>
<protein>
    <submittedName>
        <fullName evidence="5">L-aspartate oxidase</fullName>
        <ecNumber evidence="5">1.4.3.16</ecNumber>
    </submittedName>
</protein>
<evidence type="ECO:0000259" key="3">
    <source>
        <dbReference type="Pfam" id="PF00890"/>
    </source>
</evidence>
<dbReference type="InterPro" id="IPR036188">
    <property type="entry name" value="FAD/NAD-bd_sf"/>
</dbReference>
<evidence type="ECO:0000313" key="5">
    <source>
        <dbReference type="EMBL" id="MBP1919877.1"/>
    </source>
</evidence>
<dbReference type="InterPro" id="IPR027477">
    <property type="entry name" value="Succ_DH/fumarate_Rdtase_cat_sf"/>
</dbReference>
<dbReference type="Gene3D" id="3.90.700.10">
    <property type="entry name" value="Succinate dehydrogenase/fumarate reductase flavoprotein, catalytic domain"/>
    <property type="match status" value="1"/>
</dbReference>
<evidence type="ECO:0000259" key="4">
    <source>
        <dbReference type="Pfam" id="PF02910"/>
    </source>
</evidence>
<dbReference type="InterPro" id="IPR003953">
    <property type="entry name" value="FAD-dep_OxRdtase_2_FAD-bd"/>
</dbReference>
<dbReference type="SUPFAM" id="SSF51905">
    <property type="entry name" value="FAD/NAD(P)-binding domain"/>
    <property type="match status" value="1"/>
</dbReference>
<dbReference type="RefSeq" id="WP_209460058.1">
    <property type="nucleotide sequence ID" value="NZ_JAGGKC010000020.1"/>
</dbReference>
<dbReference type="EMBL" id="JAGGKC010000020">
    <property type="protein sequence ID" value="MBP1919877.1"/>
    <property type="molecule type" value="Genomic_DNA"/>
</dbReference>
<comment type="caution">
    <text evidence="5">The sequence shown here is derived from an EMBL/GenBank/DDBJ whole genome shotgun (WGS) entry which is preliminary data.</text>
</comment>
<dbReference type="PRINTS" id="PR00411">
    <property type="entry name" value="PNDRDTASEI"/>
</dbReference>
<sequence>MKLRKSIETDILVIGSGIAGVCAAISAAREGRSVLLTSSANIFSGSTFYPGTWGFGLVGPDGEEDNGELLETIRSVGSGMIDEKVARAFVEGLNSSVDELESLGVELMKPSEDAKGEKEYIPCFDHKHRRWRGLTKKKLLSSLPLILEESGVKTLPFFQMTELAMNDGIVSGAVGVLNKKDPVYIAAKAVILASGGLGGLYKRRLTTDDVDATGTAAAMRAGASAVNLEFMQIMLGFVRPSFKTIYNEKTFFASRFTDRDGNDFIGKYLPEGLTEQEVLDARSLHGPFSSETISRYLDISFAKEMEREKTDGLNLRYDLDRLNAGSEFVKEYFRWLKEEKGVSAEEEIILAPFMHASNGGIEIDENAKTSVPGLYACGECTGGMHGADRIGGLSTANGIVFGFKAGRSAAGYKRNNDTDKAAEPDEAELEVFSIKNAKEKLEALREVMYRDAFLSRSRESLERVRDFIGSLVLEKGRCLTKNGSSDSYMLEYLDSNRLLSSVEMAKACIEAMDLRKESRGSHYREDYPQKDESLVTMIRVKFENGEPIAAYMGGNE</sequence>
<accession>A0ABS4G5Z5</accession>
<evidence type="ECO:0000313" key="6">
    <source>
        <dbReference type="Proteomes" id="UP001519271"/>
    </source>
</evidence>
<dbReference type="EC" id="1.4.3.16" evidence="5"/>
<reference evidence="5 6" key="1">
    <citation type="submission" date="2021-03" db="EMBL/GenBank/DDBJ databases">
        <title>Genomic Encyclopedia of Type Strains, Phase IV (KMG-IV): sequencing the most valuable type-strain genomes for metagenomic binning, comparative biology and taxonomic classification.</title>
        <authorList>
            <person name="Goeker M."/>
        </authorList>
    </citation>
    <scope>NUCLEOTIDE SEQUENCE [LARGE SCALE GENOMIC DNA]</scope>
    <source>
        <strain evidence="5 6">DSM 6139</strain>
    </source>
</reference>
<evidence type="ECO:0000256" key="1">
    <source>
        <dbReference type="ARBA" id="ARBA00022630"/>
    </source>
</evidence>
<dbReference type="Pfam" id="PF02910">
    <property type="entry name" value="Succ_DH_flav_C"/>
    <property type="match status" value="1"/>
</dbReference>
<keyword evidence="2 5" id="KW-0560">Oxidoreductase</keyword>
<keyword evidence="6" id="KW-1185">Reference proteome</keyword>
<feature type="domain" description="FAD-dependent oxidoreductase 2 FAD-binding" evidence="3">
    <location>
        <begin position="10"/>
        <end position="394"/>
    </location>
</feature>
<dbReference type="InterPro" id="IPR015939">
    <property type="entry name" value="Fum_Rdtase/Succ_DH_flav-like_C"/>
</dbReference>
<dbReference type="PANTHER" id="PTHR11632">
    <property type="entry name" value="SUCCINATE DEHYDROGENASE 2 FLAVOPROTEIN SUBUNIT"/>
    <property type="match status" value="1"/>
</dbReference>
<dbReference type="Gene3D" id="1.20.58.100">
    <property type="entry name" value="Fumarate reductase/succinate dehydrogenase flavoprotein-like, C-terminal domain"/>
    <property type="match status" value="1"/>
</dbReference>
<dbReference type="PIRSF" id="PIRSF000171">
    <property type="entry name" value="SDHA_APRA_LASPO"/>
    <property type="match status" value="1"/>
</dbReference>
<keyword evidence="1" id="KW-0285">Flavoprotein</keyword>
<dbReference type="Gene3D" id="3.50.50.60">
    <property type="entry name" value="FAD/NAD(P)-binding domain"/>
    <property type="match status" value="1"/>
</dbReference>
<dbReference type="InterPro" id="IPR037099">
    <property type="entry name" value="Fum_R/Succ_DH_flav-like_C_sf"/>
</dbReference>
<dbReference type="GO" id="GO:0008734">
    <property type="term" value="F:L-aspartate oxidase activity"/>
    <property type="evidence" value="ECO:0007669"/>
    <property type="project" value="UniProtKB-EC"/>
</dbReference>